<dbReference type="GO" id="GO:0046872">
    <property type="term" value="F:metal ion binding"/>
    <property type="evidence" value="ECO:0007669"/>
    <property type="project" value="UniProtKB-UniRule"/>
</dbReference>
<dbReference type="PROSITE" id="PS00370">
    <property type="entry name" value="PEP_ENZYMES_PHOS_SITE"/>
    <property type="match status" value="1"/>
</dbReference>
<dbReference type="GO" id="GO:0005524">
    <property type="term" value="F:ATP binding"/>
    <property type="evidence" value="ECO:0007669"/>
    <property type="project" value="UniProtKB-UniRule"/>
</dbReference>
<keyword evidence="7" id="KW-0418">Kinase</keyword>
<dbReference type="NCBIfam" id="NF004531">
    <property type="entry name" value="PRK05878.1"/>
    <property type="match status" value="1"/>
</dbReference>
<feature type="binding site" evidence="13">
    <location>
        <position position="832"/>
    </location>
    <ligand>
        <name>substrate</name>
    </ligand>
</feature>
<dbReference type="SUPFAM" id="SSF51621">
    <property type="entry name" value="Phosphoenolpyruvate/pyruvate domain"/>
    <property type="match status" value="1"/>
</dbReference>
<dbReference type="SUPFAM" id="SSF52009">
    <property type="entry name" value="Phosphohistidine domain"/>
    <property type="match status" value="1"/>
</dbReference>
<keyword evidence="9 14" id="KW-0460">Magnesium</keyword>
<keyword evidence="4" id="KW-0808">Transferase</keyword>
<dbReference type="EMBL" id="CP151516">
    <property type="protein sequence ID" value="WZN66677.1"/>
    <property type="molecule type" value="Genomic_DNA"/>
</dbReference>
<dbReference type="Gene3D" id="3.30.470.20">
    <property type="entry name" value="ATP-grasp fold, B domain"/>
    <property type="match status" value="1"/>
</dbReference>
<evidence type="ECO:0000256" key="7">
    <source>
        <dbReference type="ARBA" id="ARBA00022777"/>
    </source>
</evidence>
<dbReference type="Gene3D" id="1.10.189.10">
    <property type="entry name" value="Pyruvate Phosphate Dikinase, domain 2"/>
    <property type="match status" value="1"/>
</dbReference>
<keyword evidence="20" id="KW-1185">Reference proteome</keyword>
<dbReference type="Proteomes" id="UP001472866">
    <property type="component" value="Chromosome 16"/>
</dbReference>
<feature type="active site" description="Tele-phosphohistidine intermediate" evidence="12">
    <location>
        <position position="516"/>
    </location>
</feature>
<dbReference type="PANTHER" id="PTHR22931">
    <property type="entry name" value="PHOSPHOENOLPYRUVATE DIKINASE-RELATED"/>
    <property type="match status" value="1"/>
</dbReference>
<reference evidence="19 20" key="1">
    <citation type="submission" date="2024-03" db="EMBL/GenBank/DDBJ databases">
        <title>Complete genome sequence of the green alga Chloropicon roscoffensis RCC1871.</title>
        <authorList>
            <person name="Lemieux C."/>
            <person name="Pombert J.-F."/>
            <person name="Otis C."/>
            <person name="Turmel M."/>
        </authorList>
    </citation>
    <scope>NUCLEOTIDE SEQUENCE [LARGE SCALE GENOMIC DNA]</scope>
    <source>
        <strain evidence="19 20">RCC1871</strain>
    </source>
</reference>
<organism evidence="19 20">
    <name type="scientific">Chloropicon roscoffensis</name>
    <dbReference type="NCBI Taxonomy" id="1461544"/>
    <lineage>
        <taxon>Eukaryota</taxon>
        <taxon>Viridiplantae</taxon>
        <taxon>Chlorophyta</taxon>
        <taxon>Chloropicophyceae</taxon>
        <taxon>Chloropicales</taxon>
        <taxon>Chloropicaceae</taxon>
        <taxon>Chloropicon</taxon>
    </lineage>
</organism>
<feature type="binding site" evidence="14">
    <location>
        <position position="810"/>
    </location>
    <ligand>
        <name>Mg(2+)</name>
        <dbReference type="ChEBI" id="CHEBI:18420"/>
    </ligand>
</feature>
<dbReference type="SUPFAM" id="SSF56059">
    <property type="entry name" value="Glutathione synthetase ATP-binding domain-like"/>
    <property type="match status" value="1"/>
</dbReference>
<feature type="binding site" evidence="13">
    <location>
        <position position="833"/>
    </location>
    <ligand>
        <name>substrate</name>
    </ligand>
</feature>
<accession>A0AAX4PL92</accession>
<evidence type="ECO:0000256" key="2">
    <source>
        <dbReference type="ARBA" id="ARBA00007837"/>
    </source>
</evidence>
<evidence type="ECO:0000256" key="6">
    <source>
        <dbReference type="ARBA" id="ARBA00022741"/>
    </source>
</evidence>
<dbReference type="InterPro" id="IPR000121">
    <property type="entry name" value="PEP_util_C"/>
</dbReference>
<comment type="similarity">
    <text evidence="2 11">Belongs to the PEP-utilizing enzyme family.</text>
</comment>
<evidence type="ECO:0000259" key="16">
    <source>
        <dbReference type="Pfam" id="PF00391"/>
    </source>
</evidence>
<proteinExistence type="inferred from homology"/>
<keyword evidence="5 14" id="KW-0479">Metal-binding</keyword>
<dbReference type="InterPro" id="IPR002192">
    <property type="entry name" value="PPDK_AMP/ATP-bd"/>
</dbReference>
<dbReference type="Gene3D" id="3.30.1490.20">
    <property type="entry name" value="ATP-grasp fold, A domain"/>
    <property type="match status" value="1"/>
</dbReference>
<evidence type="ECO:0000256" key="14">
    <source>
        <dbReference type="PIRSR" id="PIRSR000853-3"/>
    </source>
</evidence>
<evidence type="ECO:0000256" key="3">
    <source>
        <dbReference type="ARBA" id="ARBA00011994"/>
    </source>
</evidence>
<evidence type="ECO:0000256" key="13">
    <source>
        <dbReference type="PIRSR" id="PIRSR000853-2"/>
    </source>
</evidence>
<feature type="binding site" evidence="13">
    <location>
        <position position="680"/>
    </location>
    <ligand>
        <name>substrate</name>
    </ligand>
</feature>
<evidence type="ECO:0000256" key="1">
    <source>
        <dbReference type="ARBA" id="ARBA00001946"/>
    </source>
</evidence>
<dbReference type="InterPro" id="IPR008279">
    <property type="entry name" value="PEP-util_enz_mobile_dom"/>
</dbReference>
<dbReference type="InterPro" id="IPR013815">
    <property type="entry name" value="ATP_grasp_subdomain_1"/>
</dbReference>
<evidence type="ECO:0000256" key="15">
    <source>
        <dbReference type="SAM" id="MobiDB-lite"/>
    </source>
</evidence>
<dbReference type="Gene3D" id="3.50.30.10">
    <property type="entry name" value="Phosphohistidine domain"/>
    <property type="match status" value="1"/>
</dbReference>
<dbReference type="EC" id="2.7.9.1" evidence="3 11"/>
<name>A0AAX4PL92_9CHLO</name>
<comment type="cofactor">
    <cofactor evidence="1 11 14">
        <name>Mg(2+)</name>
        <dbReference type="ChEBI" id="CHEBI:18420"/>
    </cofactor>
</comment>
<dbReference type="InterPro" id="IPR018274">
    <property type="entry name" value="PEP_util_AS"/>
</dbReference>
<dbReference type="InterPro" id="IPR010121">
    <property type="entry name" value="Pyruvate_phosphate_dikinase"/>
</dbReference>
<dbReference type="PIRSF" id="PIRSF000853">
    <property type="entry name" value="PPDK"/>
    <property type="match status" value="1"/>
</dbReference>
<dbReference type="NCBIfam" id="TIGR01828">
    <property type="entry name" value="pyru_phos_dikin"/>
    <property type="match status" value="1"/>
</dbReference>
<feature type="region of interest" description="Disordered" evidence="15">
    <location>
        <begin position="1"/>
        <end position="47"/>
    </location>
</feature>
<feature type="binding site" evidence="13">
    <location>
        <position position="834"/>
    </location>
    <ligand>
        <name>substrate</name>
    </ligand>
</feature>
<keyword evidence="8" id="KW-0067">ATP-binding</keyword>
<feature type="binding site" evidence="13">
    <location>
        <position position="831"/>
    </location>
    <ligand>
        <name>substrate</name>
    </ligand>
</feature>
<evidence type="ECO:0000313" key="19">
    <source>
        <dbReference type="EMBL" id="WZN66677.1"/>
    </source>
</evidence>
<feature type="domain" description="Pyruvate phosphate dikinase AMP/ATP-binding" evidence="17">
    <location>
        <begin position="80"/>
        <end position="114"/>
    </location>
</feature>
<feature type="domain" description="Pyruvate phosphate dikinase AMP/ATP-binding" evidence="17">
    <location>
        <begin position="364"/>
        <end position="417"/>
    </location>
</feature>
<gene>
    <name evidence="19" type="ORF">HKI87_16g82470</name>
</gene>
<comment type="catalytic activity">
    <reaction evidence="10 11">
        <text>pyruvate + phosphate + ATP = phosphoenolpyruvate + AMP + diphosphate + H(+)</text>
        <dbReference type="Rhea" id="RHEA:10756"/>
        <dbReference type="ChEBI" id="CHEBI:15361"/>
        <dbReference type="ChEBI" id="CHEBI:15378"/>
        <dbReference type="ChEBI" id="CHEBI:30616"/>
        <dbReference type="ChEBI" id="CHEBI:33019"/>
        <dbReference type="ChEBI" id="CHEBI:43474"/>
        <dbReference type="ChEBI" id="CHEBI:58702"/>
        <dbReference type="ChEBI" id="CHEBI:456215"/>
        <dbReference type="EC" id="2.7.9.1"/>
    </reaction>
</comment>
<evidence type="ECO:0000256" key="9">
    <source>
        <dbReference type="ARBA" id="ARBA00022842"/>
    </source>
</evidence>
<dbReference type="InterPro" id="IPR023151">
    <property type="entry name" value="PEP_util_CS"/>
</dbReference>
<dbReference type="InterPro" id="IPR036637">
    <property type="entry name" value="Phosphohistidine_dom_sf"/>
</dbReference>
<feature type="binding site" evidence="13">
    <location>
        <position position="810"/>
    </location>
    <ligand>
        <name>substrate</name>
    </ligand>
</feature>
<dbReference type="PANTHER" id="PTHR22931:SF9">
    <property type="entry name" value="PYRUVATE, PHOSPHATE DIKINASE 1, CHLOROPLASTIC"/>
    <property type="match status" value="1"/>
</dbReference>
<evidence type="ECO:0000259" key="17">
    <source>
        <dbReference type="Pfam" id="PF01326"/>
    </source>
</evidence>
<dbReference type="Gene3D" id="3.20.20.60">
    <property type="entry name" value="Phosphoenolpyruvate-binding domains"/>
    <property type="match status" value="1"/>
</dbReference>
<dbReference type="Pfam" id="PF01326">
    <property type="entry name" value="PPDK_N"/>
    <property type="match status" value="3"/>
</dbReference>
<dbReference type="InterPro" id="IPR015813">
    <property type="entry name" value="Pyrv/PenolPyrv_kinase-like_dom"/>
</dbReference>
<dbReference type="InterPro" id="IPR040442">
    <property type="entry name" value="Pyrv_kinase-like_dom_sf"/>
</dbReference>
<feature type="compositionally biased region" description="Low complexity" evidence="15">
    <location>
        <begin position="21"/>
        <end position="30"/>
    </location>
</feature>
<feature type="domain" description="PEP-utilising enzyme mobile" evidence="16">
    <location>
        <begin position="484"/>
        <end position="565"/>
    </location>
</feature>
<feature type="compositionally biased region" description="Polar residues" evidence="15">
    <location>
        <begin position="1"/>
        <end position="19"/>
    </location>
</feature>
<keyword evidence="6" id="KW-0547">Nucleotide-binding</keyword>
<evidence type="ECO:0000256" key="10">
    <source>
        <dbReference type="ARBA" id="ARBA00048103"/>
    </source>
</evidence>
<protein>
    <recommendedName>
        <fullName evidence="3 11">Pyruvate, phosphate dikinase</fullName>
        <ecNumber evidence="3 11">2.7.9.1</ecNumber>
    </recommendedName>
</protein>
<feature type="domain" description="Pyruvate phosphate dikinase AMP/ATP-binding" evidence="17">
    <location>
        <begin position="143"/>
        <end position="352"/>
    </location>
</feature>
<sequence>MAPSQTKAISGGARQQGQPNGAAASSASGSKKFKTGQDPAQPPRLLDISADPLPAGMVSRAPKVYVFGAGRNEGDASMCDLLGGKGANLAEMSRIGLSVPPGFTITTAVCAEYNRLGNRDLPLGVWEDALVGLREVEAMAGLKLGDAASPLLLSVRSGAAISMPGMLDTVLNLGLNDLVVEGLAAKCGAAFAYDSYRRFMDMYGCVVLGMSHESFERELDAVKREAGVEKDNELDAERLRALCARFKGVYREAGLSFPEDPLEQMRLAICAVFDSWNSARAIKYREVQKIKGLRGTAVNVQAMAYGNMGDTSATGVLFTRDASTGENRLYGEYLINAQGEDVVAGIRTPEPIETLRERIPEAYDELLRNTRILEEHYRDMQDIEFTVQEGKLYMLQCRSGKRTGVAAVKIATDMVREGLVTKREAVNMVGADHLDQLLHPQFTEEAKGSGEVVATGLPASPGAAVGVVAFSTEEAEDLQSRGQPAILVRVETSPEDVGGMAAAQGILTERGGMTSHAAVVARGWGKTCISGATGIKVNEQDGVLECGAGRVYRRGDWVSLDGSEGKVYDGKLAVQAAKMTPEMEEFMGWVDEMRKLRVLANADTPEDAEKARENGAEGIGLVRTEHMFFKTEERLRSVRRMIMAADEAERRKALDEILVFQREDFEGIFRAMRGLPVTIRLLDPPLHEFLPEGKELEDLVGAISLETSVPRQEVLQRVEKLQEVNPMLGFRGCRLAIAHPEIARTQARAVLEAACNAQREGCEVFPDIMVPLVGSRAELANQERVIRQECESVMREKGTRVDYKVGTMIEVPRAALMAGQIAEHAEFFSFGTNDLTQMTMGFSRDDSAAFLNTYLAEGIIAQDPFQTLDAGVKELMEMAVKRGRKQRPDLKVGLCGEHGGDPASVKFCDSLGLNYVSCSPFRVPIARLAAAQAAVARMPL</sequence>
<evidence type="ECO:0000256" key="11">
    <source>
        <dbReference type="PIRNR" id="PIRNR000853"/>
    </source>
</evidence>
<evidence type="ECO:0000256" key="12">
    <source>
        <dbReference type="PIRSR" id="PIRSR000853-1"/>
    </source>
</evidence>
<dbReference type="GO" id="GO:0016301">
    <property type="term" value="F:kinase activity"/>
    <property type="evidence" value="ECO:0007669"/>
    <property type="project" value="UniProtKB-UniRule"/>
</dbReference>
<dbReference type="Pfam" id="PF02896">
    <property type="entry name" value="PEP-utilizers_C"/>
    <property type="match status" value="1"/>
</dbReference>
<dbReference type="Pfam" id="PF00391">
    <property type="entry name" value="PEP-utilizers"/>
    <property type="match status" value="1"/>
</dbReference>
<dbReference type="PROSITE" id="PS00742">
    <property type="entry name" value="PEP_ENZYMES_2"/>
    <property type="match status" value="1"/>
</dbReference>
<feature type="domain" description="PEP-utilising enzyme C-terminal" evidence="18">
    <location>
        <begin position="583"/>
        <end position="934"/>
    </location>
</feature>
<evidence type="ECO:0000256" key="8">
    <source>
        <dbReference type="ARBA" id="ARBA00022840"/>
    </source>
</evidence>
<keyword evidence="19" id="KW-0670">Pyruvate</keyword>
<feature type="binding site" evidence="14">
    <location>
        <position position="834"/>
    </location>
    <ligand>
        <name>Mg(2+)</name>
        <dbReference type="ChEBI" id="CHEBI:18420"/>
    </ligand>
</feature>
<feature type="active site" description="Proton donor" evidence="12">
    <location>
        <position position="895"/>
    </location>
</feature>
<evidence type="ECO:0000313" key="20">
    <source>
        <dbReference type="Proteomes" id="UP001472866"/>
    </source>
</evidence>
<feature type="binding site" evidence="13">
    <location>
        <position position="623"/>
    </location>
    <ligand>
        <name>substrate</name>
    </ligand>
</feature>
<dbReference type="AlphaFoldDB" id="A0AAX4PL92"/>
<evidence type="ECO:0000256" key="4">
    <source>
        <dbReference type="ARBA" id="ARBA00022679"/>
    </source>
</evidence>
<dbReference type="GO" id="GO:0050242">
    <property type="term" value="F:pyruvate, phosphate dikinase activity"/>
    <property type="evidence" value="ECO:0007669"/>
    <property type="project" value="UniProtKB-UniRule"/>
</dbReference>
<dbReference type="Gene3D" id="1.20.80.30">
    <property type="match status" value="1"/>
</dbReference>
<evidence type="ECO:0000259" key="18">
    <source>
        <dbReference type="Pfam" id="PF02896"/>
    </source>
</evidence>
<evidence type="ECO:0000256" key="5">
    <source>
        <dbReference type="ARBA" id="ARBA00022723"/>
    </source>
</evidence>